<feature type="domain" description="Aminoglycoside phosphotransferase" evidence="1">
    <location>
        <begin position="35"/>
        <end position="257"/>
    </location>
</feature>
<reference evidence="2 3" key="1">
    <citation type="submission" date="2015-02" db="EMBL/GenBank/DDBJ databases">
        <authorList>
            <person name="Ju K.-S."/>
            <person name="Doroghazi J.R."/>
            <person name="Metcalf W."/>
        </authorList>
    </citation>
    <scope>NUCLEOTIDE SEQUENCE [LARGE SCALE GENOMIC DNA]</scope>
    <source>
        <strain evidence="2 3">ATCC 31215</strain>
    </source>
</reference>
<dbReference type="InterPro" id="IPR002575">
    <property type="entry name" value="Aminoglycoside_PTrfase"/>
</dbReference>
<dbReference type="PATRIC" id="fig|359131.3.peg.4798"/>
<dbReference type="RefSeq" id="WP_045692635.1">
    <property type="nucleotide sequence ID" value="NZ_JZKH01000005.1"/>
</dbReference>
<evidence type="ECO:0000313" key="3">
    <source>
        <dbReference type="Proteomes" id="UP000033699"/>
    </source>
</evidence>
<dbReference type="Gene3D" id="3.30.200.20">
    <property type="entry name" value="Phosphorylase Kinase, domain 1"/>
    <property type="match status" value="1"/>
</dbReference>
<dbReference type="Proteomes" id="UP000033699">
    <property type="component" value="Unassembled WGS sequence"/>
</dbReference>
<evidence type="ECO:0000313" key="2">
    <source>
        <dbReference type="EMBL" id="KJS63161.1"/>
    </source>
</evidence>
<dbReference type="Pfam" id="PF01636">
    <property type="entry name" value="APH"/>
    <property type="match status" value="1"/>
</dbReference>
<name>A0A0F2TKY1_STRR3</name>
<protein>
    <submittedName>
        <fullName evidence="2">Acyl-CoA dehydrogenase</fullName>
    </submittedName>
</protein>
<gene>
    <name evidence="2" type="ORF">VM95_04160</name>
</gene>
<dbReference type="Gene3D" id="3.90.1200.10">
    <property type="match status" value="1"/>
</dbReference>
<dbReference type="AlphaFoldDB" id="A0A0F2TKY1"/>
<organism evidence="2 3">
    <name type="scientific">Streptomyces rubellomurinus (strain ATCC 31215)</name>
    <dbReference type="NCBI Taxonomy" id="359131"/>
    <lineage>
        <taxon>Bacteria</taxon>
        <taxon>Bacillati</taxon>
        <taxon>Actinomycetota</taxon>
        <taxon>Actinomycetes</taxon>
        <taxon>Kitasatosporales</taxon>
        <taxon>Streptomycetaceae</taxon>
        <taxon>Streptomyces</taxon>
    </lineage>
</organism>
<dbReference type="CDD" id="cd05154">
    <property type="entry name" value="ACAD10_11_N-like"/>
    <property type="match status" value="1"/>
</dbReference>
<dbReference type="InterPro" id="IPR041726">
    <property type="entry name" value="ACAD10_11_N"/>
</dbReference>
<dbReference type="InterPro" id="IPR052898">
    <property type="entry name" value="ACAD10-like"/>
</dbReference>
<dbReference type="InterPro" id="IPR011009">
    <property type="entry name" value="Kinase-like_dom_sf"/>
</dbReference>
<proteinExistence type="predicted"/>
<dbReference type="EMBL" id="JZKH01000005">
    <property type="protein sequence ID" value="KJS63161.1"/>
    <property type="molecule type" value="Genomic_DNA"/>
</dbReference>
<dbReference type="SUPFAM" id="SSF56112">
    <property type="entry name" value="Protein kinase-like (PK-like)"/>
    <property type="match status" value="1"/>
</dbReference>
<dbReference type="OrthoDB" id="3806873at2"/>
<dbReference type="PANTHER" id="PTHR47829">
    <property type="entry name" value="HYDROLASE, PUTATIVE (AFU_ORTHOLOGUE AFUA_1G12880)-RELATED"/>
    <property type="match status" value="1"/>
</dbReference>
<dbReference type="PANTHER" id="PTHR47829:SF1">
    <property type="entry name" value="HAD FAMILY PHOSPHATASE"/>
    <property type="match status" value="1"/>
</dbReference>
<keyword evidence="3" id="KW-1185">Reference proteome</keyword>
<evidence type="ECO:0000259" key="1">
    <source>
        <dbReference type="Pfam" id="PF01636"/>
    </source>
</evidence>
<comment type="caution">
    <text evidence="2">The sequence shown here is derived from an EMBL/GenBank/DDBJ whole genome shotgun (WGS) entry which is preliminary data.</text>
</comment>
<accession>A0A0F2TKY1</accession>
<sequence length="346" mass="37332">MTDQMTAEVAGVDREALRGWLAAARPELRIEAPELTLIAGGRSNLTYQLDGGEVPLVLRRPPLGHLLATAHDMGREYRVMSALAPTPVPVPRTVAHCADAEVLGAPFYLMEKVDGAIHRRAADLAELDPATGRELGHALVDVLAALHSVPPAAVGLADFGRPEGFMERQLARWTKQLAASRTRELPGVEELAARLARTRPASPRPALVHGDYRLDNVVFDRAEPGRIAAVLDWELAALGDPLCDLGVFCVYWDGLAGLGEAVPPTPGALPGWPGRDELVERYARASGVPVETLDWYVAFGFFKIAVILEGVHYRHSRGLTLGDGFDGISAAVPELVRRGLRALTRP</sequence>